<organism evidence="1 2">
    <name type="scientific">Pseudomassariella vexata</name>
    <dbReference type="NCBI Taxonomy" id="1141098"/>
    <lineage>
        <taxon>Eukaryota</taxon>
        <taxon>Fungi</taxon>
        <taxon>Dikarya</taxon>
        <taxon>Ascomycota</taxon>
        <taxon>Pezizomycotina</taxon>
        <taxon>Sordariomycetes</taxon>
        <taxon>Xylariomycetidae</taxon>
        <taxon>Amphisphaeriales</taxon>
        <taxon>Pseudomassariaceae</taxon>
        <taxon>Pseudomassariella</taxon>
    </lineage>
</organism>
<dbReference type="EMBL" id="MCFJ01000009">
    <property type="protein sequence ID" value="ORY62280.1"/>
    <property type="molecule type" value="Genomic_DNA"/>
</dbReference>
<gene>
    <name evidence="1" type="ORF">BCR38DRAFT_438006</name>
</gene>
<dbReference type="InParanoid" id="A0A1Y2DSQ7"/>
<reference evidence="1 2" key="1">
    <citation type="submission" date="2016-07" db="EMBL/GenBank/DDBJ databases">
        <title>Pervasive Adenine N6-methylation of Active Genes in Fungi.</title>
        <authorList>
            <consortium name="DOE Joint Genome Institute"/>
            <person name="Mondo S.J."/>
            <person name="Dannebaum R.O."/>
            <person name="Kuo R.C."/>
            <person name="Labutti K."/>
            <person name="Haridas S."/>
            <person name="Kuo A."/>
            <person name="Salamov A."/>
            <person name="Ahrendt S.R."/>
            <person name="Lipzen A."/>
            <person name="Sullivan W."/>
            <person name="Andreopoulos W.B."/>
            <person name="Clum A."/>
            <person name="Lindquist E."/>
            <person name="Daum C."/>
            <person name="Ramamoorthy G.K."/>
            <person name="Gryganskyi A."/>
            <person name="Culley D."/>
            <person name="Magnuson J.K."/>
            <person name="James T.Y."/>
            <person name="O'Malley M.A."/>
            <person name="Stajich J.E."/>
            <person name="Spatafora J.W."/>
            <person name="Visel A."/>
            <person name="Grigoriev I.V."/>
        </authorList>
    </citation>
    <scope>NUCLEOTIDE SEQUENCE [LARGE SCALE GENOMIC DNA]</scope>
    <source>
        <strain evidence="1 2">CBS 129021</strain>
    </source>
</reference>
<proteinExistence type="predicted"/>
<sequence>MGVGFLLGARALSYCRALWEEDVVILRDTSSHVQAKMSNIAVALQDWHGWVIECRSLYRCMRRRYGEDRISITSTI</sequence>
<dbReference type="AlphaFoldDB" id="A0A1Y2DSQ7"/>
<keyword evidence="2" id="KW-1185">Reference proteome</keyword>
<name>A0A1Y2DSQ7_9PEZI</name>
<evidence type="ECO:0000313" key="1">
    <source>
        <dbReference type="EMBL" id="ORY62280.1"/>
    </source>
</evidence>
<accession>A0A1Y2DSQ7</accession>
<dbReference type="Proteomes" id="UP000193689">
    <property type="component" value="Unassembled WGS sequence"/>
</dbReference>
<dbReference type="RefSeq" id="XP_040714116.1">
    <property type="nucleotide sequence ID" value="XM_040860562.1"/>
</dbReference>
<evidence type="ECO:0000313" key="2">
    <source>
        <dbReference type="Proteomes" id="UP000193689"/>
    </source>
</evidence>
<dbReference type="GeneID" id="63776774"/>
<comment type="caution">
    <text evidence="1">The sequence shown here is derived from an EMBL/GenBank/DDBJ whole genome shotgun (WGS) entry which is preliminary data.</text>
</comment>
<protein>
    <submittedName>
        <fullName evidence="1">Uncharacterized protein</fullName>
    </submittedName>
</protein>